<evidence type="ECO:0000313" key="4">
    <source>
        <dbReference type="Proteomes" id="UP000596145"/>
    </source>
</evidence>
<gene>
    <name evidence="2" type="ORF">I6I10_11385</name>
    <name evidence="3" type="ORF">I6J21_04740</name>
</gene>
<name>A0A7T4EI29_9CORY</name>
<dbReference type="Proteomes" id="UP000596145">
    <property type="component" value="Chromosome"/>
</dbReference>
<dbReference type="OrthoDB" id="158614at2"/>
<dbReference type="InterPro" id="IPR003737">
    <property type="entry name" value="GlcNAc_PI_deacetylase-related"/>
</dbReference>
<dbReference type="PANTHER" id="PTHR12993:SF26">
    <property type="entry name" value="1D-MYO-INOSITOL 2-ACETAMIDO-2-DEOXY-ALPHA-D-GLUCOPYRANOSIDE DEACETYLASE"/>
    <property type="match status" value="1"/>
</dbReference>
<evidence type="ECO:0000313" key="2">
    <source>
        <dbReference type="EMBL" id="QQB47788.1"/>
    </source>
</evidence>
<dbReference type="SUPFAM" id="SSF102588">
    <property type="entry name" value="LmbE-like"/>
    <property type="match status" value="1"/>
</dbReference>
<evidence type="ECO:0000313" key="3">
    <source>
        <dbReference type="EMBL" id="QRP71815.1"/>
    </source>
</evidence>
<reference evidence="2 4" key="1">
    <citation type="submission" date="2020-12" db="EMBL/GenBank/DDBJ databases">
        <title>FDA dAtabase for Regulatory Grade micrObial Sequences (FDA-ARGOS): Supporting development and validation of Infectious Disease Dx tests.</title>
        <authorList>
            <person name="Sproer C."/>
            <person name="Gronow S."/>
            <person name="Severitt S."/>
            <person name="Schroder I."/>
            <person name="Tallon L."/>
            <person name="Sadzewicz L."/>
            <person name="Zhao X."/>
            <person name="Boylan J."/>
            <person name="Ott S."/>
            <person name="Bowen H."/>
            <person name="Vavikolanu K."/>
            <person name="Mehta A."/>
            <person name="Aluvathingal J."/>
            <person name="Nadendla S."/>
            <person name="Lowell S."/>
            <person name="Myers T."/>
            <person name="Yan Y."/>
            <person name="Sichtig H."/>
        </authorList>
    </citation>
    <scope>NUCLEOTIDE SEQUENCE [LARGE SCALE GENOMIC DNA]</scope>
    <source>
        <strain evidence="2 4">FDAARGOS_1053</strain>
        <strain evidence="3">FDAARGOS_1191</strain>
    </source>
</reference>
<accession>A0A7T4EI29</accession>
<protein>
    <submittedName>
        <fullName evidence="2">PIG-L family deacetylase</fullName>
    </submittedName>
</protein>
<dbReference type="GO" id="GO:0016137">
    <property type="term" value="P:glycoside metabolic process"/>
    <property type="evidence" value="ECO:0007669"/>
    <property type="project" value="UniProtKB-ARBA"/>
</dbReference>
<organism evidence="2 4">
    <name type="scientific">Corynebacterium glucuronolyticum</name>
    <dbReference type="NCBI Taxonomy" id="39791"/>
    <lineage>
        <taxon>Bacteria</taxon>
        <taxon>Bacillati</taxon>
        <taxon>Actinomycetota</taxon>
        <taxon>Actinomycetes</taxon>
        <taxon>Mycobacteriales</taxon>
        <taxon>Corynebacteriaceae</taxon>
        <taxon>Corynebacterium</taxon>
    </lineage>
</organism>
<dbReference type="InterPro" id="IPR024078">
    <property type="entry name" value="LmbE-like_dom_sf"/>
</dbReference>
<dbReference type="Pfam" id="PF02585">
    <property type="entry name" value="PIG-L"/>
    <property type="match status" value="1"/>
</dbReference>
<keyword evidence="1" id="KW-0862">Zinc</keyword>
<sequence>MEEAVMEKWSGKTVVAVHAHPDDEALFTGGLLYEAAHAGADVHVITCTLGEEGEVIGEPYQLLTVDHTDQLGGFRIHELQRSLSILGCTGHFLGGAGRFRDSGMEGDARPNALINSLGEATEKLRELVDKLDPDLLVTYDPFGTYGHRDHIAAHKLTHAVAGDVPVWWAVELADDVRAGLAGIVRSPWRIPTPEEIVTVEHSDKVIELDERAYNAKAEAMKAHATQLWIADGSVSDVNPHQAFAQADGYVFCLSNLMSQPLRRREHYQVAPADYQAV</sequence>
<dbReference type="PANTHER" id="PTHR12993">
    <property type="entry name" value="N-ACETYLGLUCOSAMINYL-PHOSPHATIDYLINOSITOL DE-N-ACETYLASE-RELATED"/>
    <property type="match status" value="1"/>
</dbReference>
<dbReference type="AlphaFoldDB" id="A0A7T4EI29"/>
<evidence type="ECO:0000256" key="1">
    <source>
        <dbReference type="ARBA" id="ARBA00022833"/>
    </source>
</evidence>
<dbReference type="EMBL" id="CP066007">
    <property type="protein sequence ID" value="QQB47788.1"/>
    <property type="molecule type" value="Genomic_DNA"/>
</dbReference>
<dbReference type="EMBL" id="CP069534">
    <property type="protein sequence ID" value="QRP71815.1"/>
    <property type="molecule type" value="Genomic_DNA"/>
</dbReference>
<dbReference type="Proteomes" id="UP000617681">
    <property type="component" value="Chromosome"/>
</dbReference>
<dbReference type="GO" id="GO:0016811">
    <property type="term" value="F:hydrolase activity, acting on carbon-nitrogen (but not peptide) bonds, in linear amides"/>
    <property type="evidence" value="ECO:0007669"/>
    <property type="project" value="TreeGrafter"/>
</dbReference>
<dbReference type="Gene3D" id="3.40.50.10320">
    <property type="entry name" value="LmbE-like"/>
    <property type="match status" value="1"/>
</dbReference>
<proteinExistence type="predicted"/>